<name>A0A0K6HSY5_9BURK</name>
<accession>A0A0K6HSY5</accession>
<gene>
    <name evidence="1" type="ORF">Ga0061069_101489</name>
</gene>
<protein>
    <submittedName>
        <fullName evidence="1">Uncharacterized protein</fullName>
    </submittedName>
</protein>
<sequence>MLNMDWLGFLTDSAADDGVLIAAAGCVLAWFGRSLAQTYRPHGSALGDAVASSILTAVALHALLH</sequence>
<evidence type="ECO:0000313" key="2">
    <source>
        <dbReference type="Proteomes" id="UP000183649"/>
    </source>
</evidence>
<dbReference type="RefSeq" id="WP_055449409.1">
    <property type="nucleotide sequence ID" value="NZ_CYHF01000001.1"/>
</dbReference>
<evidence type="ECO:0000313" key="1">
    <source>
        <dbReference type="EMBL" id="CUA94009.1"/>
    </source>
</evidence>
<organism evidence="1 2">
    <name type="scientific">Thiomonas bhubaneswarensis</name>
    <dbReference type="NCBI Taxonomy" id="339866"/>
    <lineage>
        <taxon>Bacteria</taxon>
        <taxon>Pseudomonadati</taxon>
        <taxon>Pseudomonadota</taxon>
        <taxon>Betaproteobacteria</taxon>
        <taxon>Burkholderiales</taxon>
        <taxon>Thiomonas</taxon>
    </lineage>
</organism>
<dbReference type="OrthoDB" id="9990252at2"/>
<dbReference type="EMBL" id="CYHF01000001">
    <property type="protein sequence ID" value="CUA94009.1"/>
    <property type="molecule type" value="Genomic_DNA"/>
</dbReference>
<reference evidence="2" key="1">
    <citation type="submission" date="2015-08" db="EMBL/GenBank/DDBJ databases">
        <authorList>
            <person name="Varghese N."/>
        </authorList>
    </citation>
    <scope>NUCLEOTIDE SEQUENCE [LARGE SCALE GENOMIC DNA]</scope>
    <source>
        <strain evidence="2">DSM 18181</strain>
    </source>
</reference>
<dbReference type="AlphaFoldDB" id="A0A0K6HSY5"/>
<dbReference type="Proteomes" id="UP000183649">
    <property type="component" value="Unassembled WGS sequence"/>
</dbReference>
<proteinExistence type="predicted"/>
<keyword evidence="2" id="KW-1185">Reference proteome</keyword>